<feature type="transmembrane region" description="Helical" evidence="1">
    <location>
        <begin position="82"/>
        <end position="104"/>
    </location>
</feature>
<evidence type="ECO:0000313" key="3">
    <source>
        <dbReference type="EMBL" id="KAA5532536.1"/>
    </source>
</evidence>
<accession>A0A5M6CBI3</accession>
<dbReference type="Proteomes" id="UP000323632">
    <property type="component" value="Unassembled WGS sequence"/>
</dbReference>
<dbReference type="InterPro" id="IPR031493">
    <property type="entry name" value="Zinc_ribbon_15"/>
</dbReference>
<keyword evidence="1" id="KW-0472">Membrane</keyword>
<keyword evidence="1" id="KW-0812">Transmembrane</keyword>
<reference evidence="3 4" key="1">
    <citation type="submission" date="2019-09" db="EMBL/GenBank/DDBJ databases">
        <title>Genome sequence and assembly of Taibaiella sp.</title>
        <authorList>
            <person name="Chhetri G."/>
        </authorList>
    </citation>
    <scope>NUCLEOTIDE SEQUENCE [LARGE SCALE GENOMIC DNA]</scope>
    <source>
        <strain evidence="3 4">KVB11</strain>
    </source>
</reference>
<dbReference type="AlphaFoldDB" id="A0A5M6CBI3"/>
<evidence type="ECO:0000313" key="4">
    <source>
        <dbReference type="Proteomes" id="UP000323632"/>
    </source>
</evidence>
<comment type="caution">
    <text evidence="3">The sequence shown here is derived from an EMBL/GenBank/DDBJ whole genome shotgun (WGS) entry which is preliminary data.</text>
</comment>
<protein>
    <submittedName>
        <fullName evidence="3">Zinc-ribbon domain-containing protein</fullName>
    </submittedName>
</protein>
<organism evidence="3 4">
    <name type="scientific">Taibaiella lutea</name>
    <dbReference type="NCBI Taxonomy" id="2608001"/>
    <lineage>
        <taxon>Bacteria</taxon>
        <taxon>Pseudomonadati</taxon>
        <taxon>Bacteroidota</taxon>
        <taxon>Chitinophagia</taxon>
        <taxon>Chitinophagales</taxon>
        <taxon>Chitinophagaceae</taxon>
        <taxon>Taibaiella</taxon>
    </lineage>
</organism>
<dbReference type="Pfam" id="PF17032">
    <property type="entry name" value="Zn_ribbon_15"/>
    <property type="match status" value="1"/>
</dbReference>
<feature type="domain" description="Zinc-ribbon 15" evidence="2">
    <location>
        <begin position="21"/>
        <end position="66"/>
    </location>
</feature>
<name>A0A5M6CBI3_9BACT</name>
<evidence type="ECO:0000256" key="1">
    <source>
        <dbReference type="SAM" id="Phobius"/>
    </source>
</evidence>
<dbReference type="EMBL" id="VWSH01000004">
    <property type="protein sequence ID" value="KAA5532536.1"/>
    <property type="molecule type" value="Genomic_DNA"/>
</dbReference>
<keyword evidence="1" id="KW-1133">Transmembrane helix</keyword>
<proteinExistence type="predicted"/>
<gene>
    <name evidence="3" type="ORF">F0919_17280</name>
</gene>
<evidence type="ECO:0000259" key="2">
    <source>
        <dbReference type="Pfam" id="PF17032"/>
    </source>
</evidence>
<dbReference type="RefSeq" id="WP_150034039.1">
    <property type="nucleotide sequence ID" value="NZ_VWSH01000004.1"/>
</dbReference>
<keyword evidence="4" id="KW-1185">Reference proteome</keyword>
<sequence length="105" mass="12337">MFILHGQRNALIKKHNEYQHQCENCKDFDFTVKVYMDYYHIFFIPICPIGNKSVSINCSSCNNPLRLYSLQKEYEEKSRAPFYLYAIPLIIGILIGSAFLSHLLR</sequence>